<evidence type="ECO:0000313" key="3">
    <source>
        <dbReference type="Proteomes" id="UP000593737"/>
    </source>
</evidence>
<dbReference type="AlphaFoldDB" id="A0A7S8IYC0"/>
<name>A0A7S8IYC0_9BACT</name>
<reference evidence="2 3" key="1">
    <citation type="journal article" date="2020" name="ISME J.">
        <title>Enrichment and physiological characterization of a novel comammox Nitrospira indicates ammonium inhibition of complete nitrification.</title>
        <authorList>
            <person name="Sakoula D."/>
            <person name="Koch H."/>
            <person name="Frank J."/>
            <person name="Jetten M.S.M."/>
            <person name="van Kessel M.A.H.J."/>
            <person name="Lucker S."/>
        </authorList>
    </citation>
    <scope>NUCLEOTIDE SEQUENCE [LARGE SCALE GENOMIC DNA]</scope>
    <source>
        <strain evidence="2">Comreactor17</strain>
    </source>
</reference>
<feature type="transmembrane region" description="Helical" evidence="1">
    <location>
        <begin position="34"/>
        <end position="58"/>
    </location>
</feature>
<dbReference type="EMBL" id="CP047423">
    <property type="protein sequence ID" value="QPD02909.1"/>
    <property type="molecule type" value="Genomic_DNA"/>
</dbReference>
<dbReference type="InterPro" id="IPR016410">
    <property type="entry name" value="Phage_imm"/>
</dbReference>
<keyword evidence="1" id="KW-1133">Transmembrane helix</keyword>
<dbReference type="KEGG" id="nkf:Nkreftii_000683"/>
<protein>
    <recommendedName>
        <fullName evidence="4">Superinfection immunity protein</fullName>
    </recommendedName>
</protein>
<organism evidence="2 3">
    <name type="scientific">Candidatus Nitrospira kreftii</name>
    <dbReference type="NCBI Taxonomy" id="2652173"/>
    <lineage>
        <taxon>Bacteria</taxon>
        <taxon>Pseudomonadati</taxon>
        <taxon>Nitrospirota</taxon>
        <taxon>Nitrospiria</taxon>
        <taxon>Nitrospirales</taxon>
        <taxon>Nitrospiraceae</taxon>
        <taxon>Nitrospira</taxon>
    </lineage>
</organism>
<evidence type="ECO:0008006" key="4">
    <source>
        <dbReference type="Google" id="ProtNLM"/>
    </source>
</evidence>
<proteinExistence type="predicted"/>
<evidence type="ECO:0000313" key="2">
    <source>
        <dbReference type="EMBL" id="QPD02909.1"/>
    </source>
</evidence>
<keyword evidence="1" id="KW-0812">Transmembrane</keyword>
<evidence type="ECO:0000256" key="1">
    <source>
        <dbReference type="SAM" id="Phobius"/>
    </source>
</evidence>
<gene>
    <name evidence="2" type="ORF">Nkreftii_000683</name>
</gene>
<dbReference type="Pfam" id="PF14373">
    <property type="entry name" value="Imm_superinfect"/>
    <property type="match status" value="1"/>
</dbReference>
<sequence>MDDDSLSSLYVVGATCIYFLPAFLALWRGHPSCIPILIVNLLLGWTVIGWVGTLVWALKRRQGEHES</sequence>
<dbReference type="Proteomes" id="UP000593737">
    <property type="component" value="Chromosome"/>
</dbReference>
<feature type="transmembrane region" description="Helical" evidence="1">
    <location>
        <begin position="6"/>
        <end position="27"/>
    </location>
</feature>
<accession>A0A7S8IYC0</accession>
<keyword evidence="1" id="KW-0472">Membrane</keyword>